<keyword evidence="1" id="KW-1133">Transmembrane helix</keyword>
<accession>A0A937DDJ9</accession>
<reference evidence="2" key="1">
    <citation type="submission" date="2021-01" db="EMBL/GenBank/DDBJ databases">
        <authorList>
            <person name="Zhong Y.L."/>
        </authorList>
    </citation>
    <scope>NUCLEOTIDE SEQUENCE</scope>
    <source>
        <strain evidence="2">KCTC 23302</strain>
    </source>
</reference>
<keyword evidence="3" id="KW-1185">Reference proteome</keyword>
<keyword evidence="1" id="KW-0472">Membrane</keyword>
<sequence>MENFQLIFGIIVLILIGFVIYKNAFNFYRISNLPKDKVKFDIIRPLFKKIAKGEIPESSLLIKYAFDSKTREITYQLLKEYNRIDLFPKEYNTIEKGAETNLVNWLDFPGDLEKVPDEIEHIEKINIDNNGNRLYYHTYKFKVYEPSYVAKCGWMIGIVGPYSDISVPYEKPQVISSRFVKSKYEEITPKDEVLWAHNNIYLKN</sequence>
<dbReference type="RefSeq" id="WP_201924680.1">
    <property type="nucleotide sequence ID" value="NZ_BAABAX010000029.1"/>
</dbReference>
<evidence type="ECO:0000313" key="3">
    <source>
        <dbReference type="Proteomes" id="UP000651057"/>
    </source>
</evidence>
<dbReference type="EMBL" id="JAERQJ010000018">
    <property type="protein sequence ID" value="MBL0686111.1"/>
    <property type="molecule type" value="Genomic_DNA"/>
</dbReference>
<comment type="caution">
    <text evidence="2">The sequence shown here is derived from an EMBL/GenBank/DDBJ whole genome shotgun (WGS) entry which is preliminary data.</text>
</comment>
<organism evidence="2 3">
    <name type="scientific">Aquimarina mytili</name>
    <dbReference type="NCBI Taxonomy" id="874423"/>
    <lineage>
        <taxon>Bacteria</taxon>
        <taxon>Pseudomonadati</taxon>
        <taxon>Bacteroidota</taxon>
        <taxon>Flavobacteriia</taxon>
        <taxon>Flavobacteriales</taxon>
        <taxon>Flavobacteriaceae</taxon>
        <taxon>Aquimarina</taxon>
    </lineage>
</organism>
<dbReference type="Proteomes" id="UP000651057">
    <property type="component" value="Unassembled WGS sequence"/>
</dbReference>
<keyword evidence="1" id="KW-0812">Transmembrane</keyword>
<feature type="transmembrane region" description="Helical" evidence="1">
    <location>
        <begin position="6"/>
        <end position="25"/>
    </location>
</feature>
<name>A0A937DDJ9_9FLAO</name>
<gene>
    <name evidence="2" type="ORF">JJQ60_21465</name>
</gene>
<protein>
    <submittedName>
        <fullName evidence="2">Uncharacterized protein</fullName>
    </submittedName>
</protein>
<evidence type="ECO:0000313" key="2">
    <source>
        <dbReference type="EMBL" id="MBL0686111.1"/>
    </source>
</evidence>
<proteinExistence type="predicted"/>
<dbReference type="AlphaFoldDB" id="A0A937DDJ9"/>
<evidence type="ECO:0000256" key="1">
    <source>
        <dbReference type="SAM" id="Phobius"/>
    </source>
</evidence>